<dbReference type="EMBL" id="MDBO01000090">
    <property type="protein sequence ID" value="PMP08968.1"/>
    <property type="molecule type" value="Genomic_DNA"/>
</dbReference>
<gene>
    <name evidence="3" type="ORF">BCS93_13320</name>
</gene>
<evidence type="ECO:0000313" key="4">
    <source>
        <dbReference type="Proteomes" id="UP000235611"/>
    </source>
</evidence>
<accession>A0AAP8SW04</accession>
<reference evidence="4" key="1">
    <citation type="submission" date="2016-07" db="EMBL/GenBank/DDBJ databases">
        <title>Nontailed viruses are major unrecognized killers of bacteria in the ocean.</title>
        <authorList>
            <person name="Kauffman K."/>
            <person name="Hussain F."/>
            <person name="Yang J."/>
            <person name="Arevalo P."/>
            <person name="Brown J."/>
            <person name="Cutler M."/>
            <person name="Kelly L."/>
            <person name="Polz M.F."/>
        </authorList>
    </citation>
    <scope>NUCLEOTIDE SEQUENCE [LARGE SCALE GENOMIC DNA]</scope>
    <source>
        <strain evidence="4">10N.222.49.A5</strain>
    </source>
</reference>
<protein>
    <recommendedName>
        <fullName evidence="2">SWIM-type domain-containing protein</fullName>
    </recommendedName>
</protein>
<dbReference type="GO" id="GO:0008270">
    <property type="term" value="F:zinc ion binding"/>
    <property type="evidence" value="ECO:0007669"/>
    <property type="project" value="UniProtKB-KW"/>
</dbReference>
<sequence>MNIGQLRERAGITVFERGERLAKYEQVYHCRSQNGQITAQVQGEFLYEVLITGTDHAECTCPAATYQPICKHTVATLLVHWGHYNEAQAPLVNNDLALPDEDKVHDWLASLEKEALLTILHTQLEDNSMLFDALQYRCYVETQSEPLTAEQVAALIDDALPYDNAWGYDEADAYFEVLNEKYHALDHALAALPDEQCYPVAWHGIKRLNTICIEYVDSTRGDYYSILALFSQHLFDALNDSRTALTDKLAFIIQAVEAHIDISESFLTTLASKAPLLSKALSQALQEETLLETMPSSTACEICRHYSHLAAANERWQVAIEWLLKMECDWHDWRRMGDYHLKLAQYPQAQHCLAQAGEAVQDAEHSSLIDFACELASAQGQDEKAWQIRWQQFEKRPQYRTLKPLQSLMASEDPLKEKQQSEVIELLLHRIKTNARPEAYISLLVETALNYHRIDVLLAWGHHHAISACLGVNVADALAPVHYDIANQLYHTAIINTVEETNNAAYLEAVKLIAQYKQMISNDKEQHALNWHRFVRQLREQMRRKRNFIRYLDERFTVE</sequence>
<keyword evidence="1" id="KW-0479">Metal-binding</keyword>
<dbReference type="RefSeq" id="WP_102322565.1">
    <property type="nucleotide sequence ID" value="NZ_MCTO01000068.1"/>
</dbReference>
<dbReference type="Pfam" id="PF04434">
    <property type="entry name" value="SWIM"/>
    <property type="match status" value="1"/>
</dbReference>
<feature type="domain" description="SWIM-type" evidence="2">
    <location>
        <begin position="47"/>
        <end position="81"/>
    </location>
</feature>
<comment type="caution">
    <text evidence="3">The sequence shown here is derived from an EMBL/GenBank/DDBJ whole genome shotgun (WGS) entry which is preliminary data.</text>
</comment>
<organism evidence="3 4">
    <name type="scientific">Vibrio breoganii</name>
    <dbReference type="NCBI Taxonomy" id="553239"/>
    <lineage>
        <taxon>Bacteria</taxon>
        <taxon>Pseudomonadati</taxon>
        <taxon>Pseudomonadota</taxon>
        <taxon>Gammaproteobacteria</taxon>
        <taxon>Vibrionales</taxon>
        <taxon>Vibrionaceae</taxon>
        <taxon>Vibrio</taxon>
    </lineage>
</organism>
<name>A0AAP8SW04_9VIBR</name>
<dbReference type="PROSITE" id="PS50966">
    <property type="entry name" value="ZF_SWIM"/>
    <property type="match status" value="1"/>
</dbReference>
<evidence type="ECO:0000259" key="2">
    <source>
        <dbReference type="PROSITE" id="PS50966"/>
    </source>
</evidence>
<dbReference type="InterPro" id="IPR007527">
    <property type="entry name" value="Znf_SWIM"/>
</dbReference>
<evidence type="ECO:0000256" key="1">
    <source>
        <dbReference type="PROSITE-ProRule" id="PRU00325"/>
    </source>
</evidence>
<dbReference type="AlphaFoldDB" id="A0AAP8SW04"/>
<keyword evidence="1" id="KW-0863">Zinc-finger</keyword>
<dbReference type="Proteomes" id="UP000235611">
    <property type="component" value="Unassembled WGS sequence"/>
</dbReference>
<keyword evidence="1" id="KW-0862">Zinc</keyword>
<evidence type="ECO:0000313" key="3">
    <source>
        <dbReference type="EMBL" id="PMP08968.1"/>
    </source>
</evidence>
<proteinExistence type="predicted"/>